<gene>
    <name evidence="1" type="ORF">METZ01_LOCUS438284</name>
</gene>
<sequence length="184" mass="20860">MDGVLADFFSEWAKMAGIKNGNWKDIPREDINKTLDKMIGTDFFAKLPKFSTADKLIQMIINNFGSYKILSSPLRNDHENSKRHKIDWVGRKLKIKPEETIISSNKGAYATQPDGTPNILIDDLGKNVQNWMNNGGLGIKYQADEDPLSKVQQWLSQFRKGAVAQESVIAEREENIFEKDSAIK</sequence>
<evidence type="ECO:0000313" key="1">
    <source>
        <dbReference type="EMBL" id="SVD85430.1"/>
    </source>
</evidence>
<protein>
    <submittedName>
        <fullName evidence="1">Uncharacterized protein</fullName>
    </submittedName>
</protein>
<proteinExistence type="predicted"/>
<dbReference type="InterPro" id="IPR023214">
    <property type="entry name" value="HAD_sf"/>
</dbReference>
<dbReference type="EMBL" id="UINC01177667">
    <property type="protein sequence ID" value="SVD85430.1"/>
    <property type="molecule type" value="Genomic_DNA"/>
</dbReference>
<name>A0A382YQU5_9ZZZZ</name>
<dbReference type="AlphaFoldDB" id="A0A382YQU5"/>
<accession>A0A382YQU5</accession>
<organism evidence="1">
    <name type="scientific">marine metagenome</name>
    <dbReference type="NCBI Taxonomy" id="408172"/>
    <lineage>
        <taxon>unclassified sequences</taxon>
        <taxon>metagenomes</taxon>
        <taxon>ecological metagenomes</taxon>
    </lineage>
</organism>
<dbReference type="Gene3D" id="3.40.50.1000">
    <property type="entry name" value="HAD superfamily/HAD-like"/>
    <property type="match status" value="1"/>
</dbReference>
<reference evidence="1" key="1">
    <citation type="submission" date="2018-05" db="EMBL/GenBank/DDBJ databases">
        <authorList>
            <person name="Lanie J.A."/>
            <person name="Ng W.-L."/>
            <person name="Kazmierczak K.M."/>
            <person name="Andrzejewski T.M."/>
            <person name="Davidsen T.M."/>
            <person name="Wayne K.J."/>
            <person name="Tettelin H."/>
            <person name="Glass J.I."/>
            <person name="Rusch D."/>
            <person name="Podicherti R."/>
            <person name="Tsui H.-C.T."/>
            <person name="Winkler M.E."/>
        </authorList>
    </citation>
    <scope>NUCLEOTIDE SEQUENCE</scope>
</reference>